<dbReference type="Gene3D" id="3.30.420.10">
    <property type="entry name" value="Ribonuclease H-like superfamily/Ribonuclease H"/>
    <property type="match status" value="1"/>
</dbReference>
<gene>
    <name evidence="1" type="ORF">IFR04_014361</name>
</gene>
<name>A0A8H7T4V4_9HELO</name>
<dbReference type="Proteomes" id="UP000664132">
    <property type="component" value="Unassembled WGS sequence"/>
</dbReference>
<dbReference type="GO" id="GO:0003676">
    <property type="term" value="F:nucleic acid binding"/>
    <property type="evidence" value="ECO:0007669"/>
    <property type="project" value="InterPro"/>
</dbReference>
<organism evidence="1 2">
    <name type="scientific">Cadophora malorum</name>
    <dbReference type="NCBI Taxonomy" id="108018"/>
    <lineage>
        <taxon>Eukaryota</taxon>
        <taxon>Fungi</taxon>
        <taxon>Dikarya</taxon>
        <taxon>Ascomycota</taxon>
        <taxon>Pezizomycotina</taxon>
        <taxon>Leotiomycetes</taxon>
        <taxon>Helotiales</taxon>
        <taxon>Ploettnerulaceae</taxon>
        <taxon>Cadophora</taxon>
    </lineage>
</organism>
<dbReference type="InterPro" id="IPR036397">
    <property type="entry name" value="RNaseH_sf"/>
</dbReference>
<dbReference type="AlphaFoldDB" id="A0A8H7T4V4"/>
<protein>
    <submittedName>
        <fullName evidence="1">Uncharacterized protein</fullName>
    </submittedName>
</protein>
<keyword evidence="2" id="KW-1185">Reference proteome</keyword>
<evidence type="ECO:0000313" key="1">
    <source>
        <dbReference type="EMBL" id="KAG4412505.1"/>
    </source>
</evidence>
<dbReference type="SUPFAM" id="SSF53098">
    <property type="entry name" value="Ribonuclease H-like"/>
    <property type="match status" value="1"/>
</dbReference>
<accession>A0A8H7T4V4</accession>
<comment type="caution">
    <text evidence="1">The sequence shown here is derived from an EMBL/GenBank/DDBJ whole genome shotgun (WGS) entry which is preliminary data.</text>
</comment>
<proteinExistence type="predicted"/>
<dbReference type="InterPro" id="IPR012337">
    <property type="entry name" value="RNaseH-like_sf"/>
</dbReference>
<dbReference type="OrthoDB" id="10252740at2759"/>
<evidence type="ECO:0000313" key="2">
    <source>
        <dbReference type="Proteomes" id="UP000664132"/>
    </source>
</evidence>
<reference evidence="1" key="1">
    <citation type="submission" date="2021-02" db="EMBL/GenBank/DDBJ databases">
        <title>Genome sequence Cadophora malorum strain M34.</title>
        <authorList>
            <person name="Stefanovic E."/>
            <person name="Vu D."/>
            <person name="Scully C."/>
            <person name="Dijksterhuis J."/>
            <person name="Roader J."/>
            <person name="Houbraken J."/>
        </authorList>
    </citation>
    <scope>NUCLEOTIDE SEQUENCE</scope>
    <source>
        <strain evidence="1">M34</strain>
    </source>
</reference>
<dbReference type="EMBL" id="JAFJYH010000374">
    <property type="protein sequence ID" value="KAG4412505.1"/>
    <property type="molecule type" value="Genomic_DNA"/>
</dbReference>
<sequence length="92" mass="10728">MDKLEELTNNLCFLSARATKSLSVCTPARYADILCDRLRCYMKPYFRRQSQGNPITVDACAQDISTWGRNRGTNRQRKNPWNNSVDDIMFYL</sequence>